<evidence type="ECO:0000256" key="6">
    <source>
        <dbReference type="SAM" id="Phobius"/>
    </source>
</evidence>
<evidence type="ECO:0000313" key="8">
    <source>
        <dbReference type="Proteomes" id="UP000266091"/>
    </source>
</evidence>
<feature type="transmembrane region" description="Helical" evidence="6">
    <location>
        <begin position="355"/>
        <end position="377"/>
    </location>
</feature>
<dbReference type="PIRSF" id="PIRSF002457">
    <property type="entry name" value="DASS"/>
    <property type="match status" value="1"/>
</dbReference>
<dbReference type="OrthoDB" id="3170849at2"/>
<keyword evidence="5 6" id="KW-0472">Membrane</keyword>
<feature type="transmembrane region" description="Helical" evidence="6">
    <location>
        <begin position="389"/>
        <end position="416"/>
    </location>
</feature>
<comment type="subcellular location">
    <subcellularLocation>
        <location evidence="1">Membrane</location>
        <topology evidence="1">Multi-pass membrane protein</topology>
    </subcellularLocation>
</comment>
<comment type="caution">
    <text evidence="7">The sequence shown here is derived from an EMBL/GenBank/DDBJ whole genome shotgun (WGS) entry which is preliminary data.</text>
</comment>
<dbReference type="PANTHER" id="PTHR42826">
    <property type="entry name" value="DICARBOXYLATE TRANSPORTER 2.1, CHLOROPLASTIC"/>
    <property type="match status" value="1"/>
</dbReference>
<name>A0A388SF47_9BURK</name>
<keyword evidence="4 6" id="KW-1133">Transmembrane helix</keyword>
<dbReference type="InterPro" id="IPR030676">
    <property type="entry name" value="CitT-rel"/>
</dbReference>
<dbReference type="GO" id="GO:0022857">
    <property type="term" value="F:transmembrane transporter activity"/>
    <property type="evidence" value="ECO:0007669"/>
    <property type="project" value="InterPro"/>
</dbReference>
<dbReference type="AlphaFoldDB" id="A0A388SF47"/>
<feature type="transmembrane region" description="Helical" evidence="6">
    <location>
        <begin position="298"/>
        <end position="315"/>
    </location>
</feature>
<protein>
    <submittedName>
        <fullName evidence="7">2-oxoglutarate translocator</fullName>
    </submittedName>
</protein>
<evidence type="ECO:0000256" key="4">
    <source>
        <dbReference type="ARBA" id="ARBA00022989"/>
    </source>
</evidence>
<dbReference type="GO" id="GO:0016020">
    <property type="term" value="C:membrane"/>
    <property type="evidence" value="ECO:0007669"/>
    <property type="project" value="UniProtKB-SubCell"/>
</dbReference>
<feature type="transmembrane region" description="Helical" evidence="6">
    <location>
        <begin position="178"/>
        <end position="200"/>
    </location>
</feature>
<feature type="transmembrane region" description="Helical" evidence="6">
    <location>
        <begin position="327"/>
        <end position="349"/>
    </location>
</feature>
<evidence type="ECO:0000256" key="1">
    <source>
        <dbReference type="ARBA" id="ARBA00004141"/>
    </source>
</evidence>
<feature type="transmembrane region" description="Helical" evidence="6">
    <location>
        <begin position="12"/>
        <end position="32"/>
    </location>
</feature>
<feature type="transmembrane region" description="Helical" evidence="6">
    <location>
        <begin position="445"/>
        <end position="468"/>
    </location>
</feature>
<accession>A0A388SF47</accession>
<dbReference type="Pfam" id="PF00939">
    <property type="entry name" value="Na_sulph_symp"/>
    <property type="match status" value="1"/>
</dbReference>
<dbReference type="InterPro" id="IPR001898">
    <property type="entry name" value="SLC13A/DASS"/>
</dbReference>
<proteinExistence type="inferred from homology"/>
<reference evidence="7 8" key="1">
    <citation type="journal article" date="2018" name="Int. J. Syst. Evol. Microbiol.">
        <title>Mesosutterella multiformis gen. nov., sp. nov., a member of the family Sutterellaceae and Sutterella megalosphaeroides sp. nov., isolated from human faeces.</title>
        <authorList>
            <person name="Sakamoto M."/>
            <person name="Ikeyama N."/>
            <person name="Kunihiro T."/>
            <person name="Iino T."/>
            <person name="Yuki M."/>
            <person name="Ohkuma M."/>
        </authorList>
    </citation>
    <scope>NUCLEOTIDE SEQUENCE [LARGE SCALE GENOMIC DNA]</scope>
    <source>
        <strain evidence="7 8">4NBBH2</strain>
    </source>
</reference>
<dbReference type="Proteomes" id="UP000266091">
    <property type="component" value="Unassembled WGS sequence"/>
</dbReference>
<keyword evidence="8" id="KW-1185">Reference proteome</keyword>
<dbReference type="RefSeq" id="WP_116271007.1">
    <property type="nucleotide sequence ID" value="NZ_BGZJ01000002.1"/>
</dbReference>
<gene>
    <name evidence="7" type="ORF">MESMUL_21590</name>
</gene>
<evidence type="ECO:0000256" key="2">
    <source>
        <dbReference type="ARBA" id="ARBA00007349"/>
    </source>
</evidence>
<feature type="transmembrane region" description="Helical" evidence="6">
    <location>
        <begin position="220"/>
        <end position="240"/>
    </location>
</feature>
<dbReference type="EMBL" id="BGZJ01000002">
    <property type="protein sequence ID" value="GBO94805.1"/>
    <property type="molecule type" value="Genomic_DNA"/>
</dbReference>
<evidence type="ECO:0000256" key="5">
    <source>
        <dbReference type="ARBA" id="ARBA00023136"/>
    </source>
</evidence>
<evidence type="ECO:0000256" key="3">
    <source>
        <dbReference type="ARBA" id="ARBA00022692"/>
    </source>
</evidence>
<keyword evidence="3 6" id="KW-0812">Transmembrane</keyword>
<sequence length="474" mass="50274">MPKASATSGVQLWRWIVPIAVGIIIWFLPVPAGLNPKAIHMLGIFLGTIAAILTNPMPSGAVMMTALAVSYFSGTLTLSQSLSGLASGTVWMIFSAYVLSLGFVQSGLGRRIAYLMLSKFGGSSTGIAYSLGCADLVMAPAMPSVTARSGGIILPIAKSINDVMGSTPGESGKKIGDYLIMTCFQVTPITGALFLTGMAANPLCAHLAKEGLGVDISWGTWLWAALLPAAICFVLLPHVTKFLVKPTMNKTPEAKALGKKMLGELGALTHQEKLVGIGFILALVGWATTMLTGYDANAIGLGVVAYLLISGAVKWKDVLSEKAAWDTVIWFGVIISLAGGLTKLGFIKWMSATVAAQLVGTNWLVAFIVLGFAYIYLHYIFATASGHVAAMYVPFCAVAIGCGAPALMVAVCFGIFSNIMWGITEYAGGPGPIYFGQGYFERPRFYKINFCVVTLNVLLVFITGMAWWKLIGLY</sequence>
<organism evidence="7 8">
    <name type="scientific">Mesosutterella multiformis</name>
    <dbReference type="NCBI Taxonomy" id="2259133"/>
    <lineage>
        <taxon>Bacteria</taxon>
        <taxon>Pseudomonadati</taxon>
        <taxon>Pseudomonadota</taxon>
        <taxon>Betaproteobacteria</taxon>
        <taxon>Burkholderiales</taxon>
        <taxon>Sutterellaceae</taxon>
        <taxon>Mesosutterella</taxon>
    </lineage>
</organism>
<dbReference type="NCBIfam" id="TIGR00785">
    <property type="entry name" value="dass"/>
    <property type="match status" value="1"/>
</dbReference>
<comment type="similarity">
    <text evidence="2">Belongs to the SLC13A/DASS transporter (TC 2.A.47) family. DIT1 subfamily.</text>
</comment>
<evidence type="ECO:0000313" key="7">
    <source>
        <dbReference type="EMBL" id="GBO94805.1"/>
    </source>
</evidence>
<feature type="transmembrane region" description="Helical" evidence="6">
    <location>
        <begin position="90"/>
        <end position="109"/>
    </location>
</feature>